<evidence type="ECO:0000256" key="19">
    <source>
        <dbReference type="SAM" id="SignalP"/>
    </source>
</evidence>
<dbReference type="InterPro" id="IPR011009">
    <property type="entry name" value="Kinase-like_dom_sf"/>
</dbReference>
<dbReference type="PANTHER" id="PTHR45974:SF216">
    <property type="entry name" value="PROTEIN KINASE DOMAIN-CONTAINING PROTEIN"/>
    <property type="match status" value="1"/>
</dbReference>
<gene>
    <name evidence="22" type="primary">LOC110804671</name>
</gene>
<dbReference type="GeneID" id="110804671"/>
<dbReference type="PROSITE" id="PS00108">
    <property type="entry name" value="PROTEIN_KINASE_ST"/>
    <property type="match status" value="1"/>
</dbReference>
<keyword evidence="8 19" id="KW-0732">Signal</keyword>
<feature type="domain" description="Protein kinase" evidence="20">
    <location>
        <begin position="622"/>
        <end position="895"/>
    </location>
</feature>
<keyword evidence="12 16" id="KW-0067">ATP-binding</keyword>
<evidence type="ECO:0000256" key="14">
    <source>
        <dbReference type="ARBA" id="ARBA00023136"/>
    </source>
</evidence>
<evidence type="ECO:0000256" key="1">
    <source>
        <dbReference type="ARBA" id="ARBA00004370"/>
    </source>
</evidence>
<dbReference type="Pfam" id="PF13855">
    <property type="entry name" value="LRR_8"/>
    <property type="match status" value="1"/>
</dbReference>
<keyword evidence="21" id="KW-1185">Reference proteome</keyword>
<keyword evidence="15" id="KW-0325">Glycoprotein</keyword>
<dbReference type="RefSeq" id="XP_021865966.2">
    <property type="nucleotide sequence ID" value="XM_022010274.2"/>
</dbReference>
<keyword evidence="6" id="KW-0808">Transferase</keyword>
<feature type="chain" id="PRO_5047039714" description="non-specific serine/threonine protein kinase" evidence="19">
    <location>
        <begin position="26"/>
        <end position="949"/>
    </location>
</feature>
<dbReference type="SUPFAM" id="SSF56112">
    <property type="entry name" value="Protein kinase-like (PK-like)"/>
    <property type="match status" value="1"/>
</dbReference>
<dbReference type="InterPro" id="IPR000719">
    <property type="entry name" value="Prot_kinase_dom"/>
</dbReference>
<evidence type="ECO:0000256" key="18">
    <source>
        <dbReference type="SAM" id="Phobius"/>
    </source>
</evidence>
<evidence type="ECO:0000256" key="12">
    <source>
        <dbReference type="ARBA" id="ARBA00022840"/>
    </source>
</evidence>
<proteinExistence type="inferred from homology"/>
<evidence type="ECO:0000256" key="6">
    <source>
        <dbReference type="ARBA" id="ARBA00022679"/>
    </source>
</evidence>
<evidence type="ECO:0000256" key="7">
    <source>
        <dbReference type="ARBA" id="ARBA00022692"/>
    </source>
</evidence>
<comment type="subcellular location">
    <subcellularLocation>
        <location evidence="1">Membrane</location>
    </subcellularLocation>
</comment>
<keyword evidence="4" id="KW-0723">Serine/threonine-protein kinase</keyword>
<keyword evidence="11" id="KW-0418">Kinase</keyword>
<keyword evidence="13 18" id="KW-1133">Transmembrane helix</keyword>
<evidence type="ECO:0000313" key="21">
    <source>
        <dbReference type="Proteomes" id="UP000813463"/>
    </source>
</evidence>
<reference evidence="22" key="2">
    <citation type="submission" date="2025-08" db="UniProtKB">
        <authorList>
            <consortium name="RefSeq"/>
        </authorList>
    </citation>
    <scope>IDENTIFICATION</scope>
    <source>
        <tissue evidence="22">Leaf</tissue>
    </source>
</reference>
<evidence type="ECO:0000256" key="9">
    <source>
        <dbReference type="ARBA" id="ARBA00022737"/>
    </source>
</evidence>
<name>A0A9R0JEB8_SPIOL</name>
<keyword evidence="5" id="KW-0433">Leucine-rich repeat</keyword>
<feature type="region of interest" description="Disordered" evidence="17">
    <location>
        <begin position="905"/>
        <end position="924"/>
    </location>
</feature>
<dbReference type="PROSITE" id="PS50011">
    <property type="entry name" value="PROTEIN_KINASE_DOM"/>
    <property type="match status" value="1"/>
</dbReference>
<feature type="compositionally biased region" description="Low complexity" evidence="17">
    <location>
        <begin position="905"/>
        <end position="922"/>
    </location>
</feature>
<keyword evidence="14 18" id="KW-0472">Membrane</keyword>
<evidence type="ECO:0000256" key="2">
    <source>
        <dbReference type="ARBA" id="ARBA00008684"/>
    </source>
</evidence>
<organism evidence="21 22">
    <name type="scientific">Spinacia oleracea</name>
    <name type="common">Spinach</name>
    <dbReference type="NCBI Taxonomy" id="3562"/>
    <lineage>
        <taxon>Eukaryota</taxon>
        <taxon>Viridiplantae</taxon>
        <taxon>Streptophyta</taxon>
        <taxon>Embryophyta</taxon>
        <taxon>Tracheophyta</taxon>
        <taxon>Spermatophyta</taxon>
        <taxon>Magnoliopsida</taxon>
        <taxon>eudicotyledons</taxon>
        <taxon>Gunneridae</taxon>
        <taxon>Pentapetalae</taxon>
        <taxon>Caryophyllales</taxon>
        <taxon>Chenopodiaceae</taxon>
        <taxon>Chenopodioideae</taxon>
        <taxon>Anserineae</taxon>
        <taxon>Spinacia</taxon>
    </lineage>
</organism>
<dbReference type="PROSITE" id="PS00107">
    <property type="entry name" value="PROTEIN_KINASE_ATP"/>
    <property type="match status" value="1"/>
</dbReference>
<dbReference type="KEGG" id="soe:110804671"/>
<evidence type="ECO:0000256" key="11">
    <source>
        <dbReference type="ARBA" id="ARBA00022777"/>
    </source>
</evidence>
<dbReference type="Gene3D" id="1.10.510.10">
    <property type="entry name" value="Transferase(Phosphotransferase) domain 1"/>
    <property type="match status" value="1"/>
</dbReference>
<dbReference type="Gene3D" id="3.80.10.10">
    <property type="entry name" value="Ribonuclease Inhibitor"/>
    <property type="match status" value="3"/>
</dbReference>
<dbReference type="InterPro" id="IPR001611">
    <property type="entry name" value="Leu-rich_rpt"/>
</dbReference>
<dbReference type="InterPro" id="IPR008271">
    <property type="entry name" value="Ser/Thr_kinase_AS"/>
</dbReference>
<dbReference type="Pfam" id="PF00069">
    <property type="entry name" value="Pkinase"/>
    <property type="match status" value="1"/>
</dbReference>
<keyword evidence="9" id="KW-0677">Repeat</keyword>
<evidence type="ECO:0000256" key="4">
    <source>
        <dbReference type="ARBA" id="ARBA00022527"/>
    </source>
</evidence>
<dbReference type="SUPFAM" id="SSF52058">
    <property type="entry name" value="L domain-like"/>
    <property type="match status" value="1"/>
</dbReference>
<dbReference type="InterPro" id="IPR013210">
    <property type="entry name" value="LRR_N_plant-typ"/>
</dbReference>
<dbReference type="Proteomes" id="UP000813463">
    <property type="component" value="Chromosome 5"/>
</dbReference>
<dbReference type="Gene3D" id="3.30.200.20">
    <property type="entry name" value="Phosphorylase Kinase, domain 1"/>
    <property type="match status" value="1"/>
</dbReference>
<dbReference type="InterPro" id="IPR017441">
    <property type="entry name" value="Protein_kinase_ATP_BS"/>
</dbReference>
<feature type="binding site" evidence="16">
    <location>
        <position position="650"/>
    </location>
    <ligand>
        <name>ATP</name>
        <dbReference type="ChEBI" id="CHEBI:30616"/>
    </ligand>
</feature>
<keyword evidence="10 16" id="KW-0547">Nucleotide-binding</keyword>
<evidence type="ECO:0000256" key="3">
    <source>
        <dbReference type="ARBA" id="ARBA00012513"/>
    </source>
</evidence>
<dbReference type="InterPro" id="IPR032675">
    <property type="entry name" value="LRR_dom_sf"/>
</dbReference>
<feature type="transmembrane region" description="Helical" evidence="18">
    <location>
        <begin position="558"/>
        <end position="582"/>
    </location>
</feature>
<evidence type="ECO:0000313" key="22">
    <source>
        <dbReference type="RefSeq" id="XP_021865966.2"/>
    </source>
</evidence>
<evidence type="ECO:0000256" key="17">
    <source>
        <dbReference type="SAM" id="MobiDB-lite"/>
    </source>
</evidence>
<comment type="similarity">
    <text evidence="2">Belongs to the protein kinase superfamily. Ser/Thr protein kinase family.</text>
</comment>
<dbReference type="EC" id="2.7.11.1" evidence="3"/>
<dbReference type="GO" id="GO:0005524">
    <property type="term" value="F:ATP binding"/>
    <property type="evidence" value="ECO:0007669"/>
    <property type="project" value="UniProtKB-UniRule"/>
</dbReference>
<dbReference type="AlphaFoldDB" id="A0A9R0JEB8"/>
<protein>
    <recommendedName>
        <fullName evidence="3">non-specific serine/threonine protein kinase</fullName>
        <ecNumber evidence="3">2.7.11.1</ecNumber>
    </recommendedName>
</protein>
<dbReference type="Pfam" id="PF00560">
    <property type="entry name" value="LRR_1"/>
    <property type="match status" value="2"/>
</dbReference>
<dbReference type="CDD" id="cd14066">
    <property type="entry name" value="STKc_IRAK"/>
    <property type="match status" value="1"/>
</dbReference>
<evidence type="ECO:0000256" key="5">
    <source>
        <dbReference type="ARBA" id="ARBA00022614"/>
    </source>
</evidence>
<dbReference type="GO" id="GO:0016020">
    <property type="term" value="C:membrane"/>
    <property type="evidence" value="ECO:0007669"/>
    <property type="project" value="UniProtKB-SubCell"/>
</dbReference>
<evidence type="ECO:0000256" key="8">
    <source>
        <dbReference type="ARBA" id="ARBA00022729"/>
    </source>
</evidence>
<evidence type="ECO:0000259" key="20">
    <source>
        <dbReference type="PROSITE" id="PS50011"/>
    </source>
</evidence>
<dbReference type="GO" id="GO:0004674">
    <property type="term" value="F:protein serine/threonine kinase activity"/>
    <property type="evidence" value="ECO:0007669"/>
    <property type="project" value="UniProtKB-KW"/>
</dbReference>
<dbReference type="PANTHER" id="PTHR45974">
    <property type="entry name" value="RECEPTOR-LIKE PROTEIN 55"/>
    <property type="match status" value="1"/>
</dbReference>
<evidence type="ECO:0000256" key="15">
    <source>
        <dbReference type="ARBA" id="ARBA00023180"/>
    </source>
</evidence>
<reference evidence="21" key="1">
    <citation type="journal article" date="2021" name="Nat. Commun.">
        <title>Genomic analyses provide insights into spinach domestication and the genetic basis of agronomic traits.</title>
        <authorList>
            <person name="Cai X."/>
            <person name="Sun X."/>
            <person name="Xu C."/>
            <person name="Sun H."/>
            <person name="Wang X."/>
            <person name="Ge C."/>
            <person name="Zhang Z."/>
            <person name="Wang Q."/>
            <person name="Fei Z."/>
            <person name="Jiao C."/>
            <person name="Wang Q."/>
        </authorList>
    </citation>
    <scope>NUCLEOTIDE SEQUENCE [LARGE SCALE GENOMIC DNA]</scope>
    <source>
        <strain evidence="21">cv. Varoflay</strain>
    </source>
</reference>
<keyword evidence="7 18" id="KW-0812">Transmembrane</keyword>
<dbReference type="SMART" id="SM00220">
    <property type="entry name" value="S_TKc"/>
    <property type="match status" value="1"/>
</dbReference>
<dbReference type="Pfam" id="PF08263">
    <property type="entry name" value="LRRNT_2"/>
    <property type="match status" value="1"/>
</dbReference>
<evidence type="ECO:0000256" key="16">
    <source>
        <dbReference type="PROSITE-ProRule" id="PRU10141"/>
    </source>
</evidence>
<feature type="signal peptide" evidence="19">
    <location>
        <begin position="1"/>
        <end position="25"/>
    </location>
</feature>
<accession>A0A9R0JEB8</accession>
<evidence type="ECO:0000256" key="13">
    <source>
        <dbReference type="ARBA" id="ARBA00022989"/>
    </source>
</evidence>
<sequence>MEMKLVIQFFVLFIFIFCFIPHASAQSTHPDEVAALQSLKTKLVDPMNHLVNWRSKGDPCASNWTGVLCYLKLSTDGFFHVRELQLLNMNLSGTLTPEVGNFSRLQILDLMWNRLTGTIPKEIGNLSSLILLLLNGNQFSGSIPDELGFLVNLDRLQLDENNLSGTLPKSLANMSNCKHFHLNNNSLSGQLPPEFSQLPKLAHLLVDNNNLSGKLPPEYSALAHLMILQLDNNQFAGAEIPESYQNLSRLVKLSLRNCSLGGAVPDLSKMPYLSFIDLSWNKFTGAVPSNKLSDNVTTINLSHNNLNGSIPESFSLLPALQMLSLLNNSINGSIPAGIWHNKSFNSTARLLVDLRYNLLSIISGDLNPPQNVTLRLRGNPVCIRANIQNIHLFCDSDAGGNGTSDGPTTPAACPITACPVDQYFESVPEAPTCFCAAPIRIGYRLKSPSFSYFPPYKYDFVSYITHTLKLDRYQLSVDSYAWEEGPRLRMYLKLFPDISKTDHIFNESELRYIRHIYTTWHFPGSDLFGPYELLNFTLLGPYSYVNLGTAKSGISKSFLAAISVVVITSAVIVSVIVTVLLMRRKNRSRQLSRKNFSSKISMKVDGVKEFTFRELSQGTRNFNSSAQVGRGGYGKVYRGVLANGTVVAVKRAEEGSLQGKLEFLTEIQFLSRLHHRNLVSLIGYCSEYGEQVLVYEFMPNGTLREWLSGKSERTLNFVMRLRIALGASRGILYLHTEANPPIFHRDIKASNILLDANLTTKVADFGLSHLAPVMDDEGSVPHHISTIVKGTPGYLDPEYFLTHQLTDKSDVYSLGVVFLELLTGVPPISHGKNLVREVNAAQKSGSLFDIIDTRMGTYPSECVERFIALGLRCCQDKPEMRPCMLDVVRELENVLQLVPDSMTMSDTTSLQSCSSSSTTNPSLNKFARMTSDVSGSDLTSTVLPTLAPR</sequence>
<evidence type="ECO:0000256" key="10">
    <source>
        <dbReference type="ARBA" id="ARBA00022741"/>
    </source>
</evidence>